<protein>
    <submittedName>
        <fullName evidence="1">Chorismate synthase</fullName>
    </submittedName>
</protein>
<proteinExistence type="predicted"/>
<dbReference type="EMBL" id="BBXV01000008">
    <property type="protein sequence ID" value="GAQ16519.1"/>
    <property type="molecule type" value="Genomic_DNA"/>
</dbReference>
<gene>
    <name evidence="1" type="ORF">OPHB3_0442</name>
</gene>
<sequence length="52" mass="5982">MRLQTVQVLARADLEIRLRYQGNLVPGALEILLDLDCQVRPESLLRGRIIPR</sequence>
<evidence type="ECO:0000313" key="2">
    <source>
        <dbReference type="Proteomes" id="UP000052946"/>
    </source>
</evidence>
<evidence type="ECO:0000313" key="1">
    <source>
        <dbReference type="EMBL" id="GAQ16519.1"/>
    </source>
</evidence>
<dbReference type="Proteomes" id="UP000052946">
    <property type="component" value="Unassembled WGS sequence"/>
</dbReference>
<accession>A0A0U9H1R2</accession>
<name>A0A0U9H1R2_9BACI</name>
<reference evidence="1 2" key="2">
    <citation type="journal article" date="2016" name="Genome Announc.">
        <title>Draft Genome Sequence of Oceanobacillus picturae Heshi-B3, Isolated from Fermented Rice Bran in a Traditional Japanese Seafood Dish.</title>
        <authorList>
            <person name="Akuzawa S."/>
            <person name="Nagaoka J."/>
            <person name="Kanekatsu M."/>
            <person name="Kanesaki Y."/>
            <person name="Suzuki T."/>
        </authorList>
    </citation>
    <scope>NUCLEOTIDE SEQUENCE [LARGE SCALE GENOMIC DNA]</scope>
    <source>
        <strain evidence="1 2">Heshi-B3</strain>
    </source>
</reference>
<organism evidence="1 2">
    <name type="scientific">Oceanobacillus picturae</name>
    <dbReference type="NCBI Taxonomy" id="171693"/>
    <lineage>
        <taxon>Bacteria</taxon>
        <taxon>Bacillati</taxon>
        <taxon>Bacillota</taxon>
        <taxon>Bacilli</taxon>
        <taxon>Bacillales</taxon>
        <taxon>Bacillaceae</taxon>
        <taxon>Oceanobacillus</taxon>
    </lineage>
</organism>
<comment type="caution">
    <text evidence="1">The sequence shown here is derived from an EMBL/GenBank/DDBJ whole genome shotgun (WGS) entry which is preliminary data.</text>
</comment>
<reference evidence="2" key="1">
    <citation type="submission" date="2015-07" db="EMBL/GenBank/DDBJ databases">
        <title>Draft Genome Sequence of Oceanobacillus picturae Heshi-B3 that Was Isolated from Fermented Rice Bran with Aging Salted Mackerel, Which Was Named Heshiko as Traditional Fermented Seafood in Japan.</title>
        <authorList>
            <person name="Akuzawa S."/>
            <person name="Nakagawa J."/>
            <person name="Kanekatsu T."/>
            <person name="Kanesaki Y."/>
            <person name="Suzuki T."/>
        </authorList>
    </citation>
    <scope>NUCLEOTIDE SEQUENCE [LARGE SCALE GENOMIC DNA]</scope>
    <source>
        <strain evidence="2">Heshi-B3</strain>
    </source>
</reference>
<dbReference type="AlphaFoldDB" id="A0A0U9H1R2"/>